<dbReference type="OrthoDB" id="9802525at2"/>
<gene>
    <name evidence="1" type="ORF">SAMN04487775_11316</name>
</gene>
<dbReference type="EMBL" id="FORI01000013">
    <property type="protein sequence ID" value="SFJ05796.1"/>
    <property type="molecule type" value="Genomic_DNA"/>
</dbReference>
<keyword evidence="2" id="KW-1185">Reference proteome</keyword>
<evidence type="ECO:0000313" key="2">
    <source>
        <dbReference type="Proteomes" id="UP000182737"/>
    </source>
</evidence>
<organism evidence="1 2">
    <name type="scientific">Treponema bryantii</name>
    <dbReference type="NCBI Taxonomy" id="163"/>
    <lineage>
        <taxon>Bacteria</taxon>
        <taxon>Pseudomonadati</taxon>
        <taxon>Spirochaetota</taxon>
        <taxon>Spirochaetia</taxon>
        <taxon>Spirochaetales</taxon>
        <taxon>Treponemataceae</taxon>
        <taxon>Treponema</taxon>
    </lineage>
</organism>
<name>A0A1I3NAF0_9SPIR</name>
<dbReference type="RefSeq" id="WP_074933566.1">
    <property type="nucleotide sequence ID" value="NZ_FORI01000013.1"/>
</dbReference>
<protein>
    <submittedName>
        <fullName evidence="1">Glycosyl transferases group 1</fullName>
    </submittedName>
</protein>
<dbReference type="GO" id="GO:0016740">
    <property type="term" value="F:transferase activity"/>
    <property type="evidence" value="ECO:0007669"/>
    <property type="project" value="UniProtKB-KW"/>
</dbReference>
<proteinExistence type="predicted"/>
<dbReference type="Gene3D" id="3.40.50.2000">
    <property type="entry name" value="Glycogen Phosphorylase B"/>
    <property type="match status" value="1"/>
</dbReference>
<sequence>MANILFIYPRKMVTIEDMHNIFTSEEAKKLSFNARFETVWTINKSILEWADVLVFVRNLDLISQWVLKKAHKKGYFIIQFFDDDLLGLPRSAVNRVQFLKWRKKAVKSGFENTDVILSSNFMLAQKYAKMIPSGRFANIDTVVPKQALMPLEENKSNQKVKIVFAAGANHEKVFNDYISPVIPRLAKECKKQFSFTFFGVHPDVPMTEGNVEVEYIGAMPLLEYRKKIQEGKYDIGLAPLEHNDFTQYKYFNKFIEYTIAGASAIYSKVPPYTLVIEEGKNGFFAENTTESWFKVLKTVIENDELRINAYKNAYKHILQNMNPKAIFKKLYNDIPELTKHNTDKKAFSITFLKIKFFFFRTLEFFYLIFEYLRTAGIKGTVEKVLDYHKDKKIAKKEQL</sequence>
<dbReference type="Proteomes" id="UP000182737">
    <property type="component" value="Unassembled WGS sequence"/>
</dbReference>
<reference evidence="2" key="1">
    <citation type="submission" date="2016-10" db="EMBL/GenBank/DDBJ databases">
        <authorList>
            <person name="Varghese N."/>
            <person name="Submissions S."/>
        </authorList>
    </citation>
    <scope>NUCLEOTIDE SEQUENCE [LARGE SCALE GENOMIC DNA]</scope>
    <source>
        <strain evidence="2">XBD1002</strain>
    </source>
</reference>
<evidence type="ECO:0000313" key="1">
    <source>
        <dbReference type="EMBL" id="SFJ05796.1"/>
    </source>
</evidence>
<dbReference type="SUPFAM" id="SSF53756">
    <property type="entry name" value="UDP-Glycosyltransferase/glycogen phosphorylase"/>
    <property type="match status" value="1"/>
</dbReference>
<keyword evidence="1" id="KW-0808">Transferase</keyword>
<accession>A0A1I3NAF0</accession>
<dbReference type="AlphaFoldDB" id="A0A1I3NAF0"/>